<dbReference type="InterPro" id="IPR002110">
    <property type="entry name" value="Ankyrin_rpt"/>
</dbReference>
<dbReference type="EMBL" id="RAZT01000018">
    <property type="protein sequence ID" value="RKN27281.1"/>
    <property type="molecule type" value="Genomic_DNA"/>
</dbReference>
<reference evidence="4 5" key="1">
    <citation type="submission" date="2018-09" db="EMBL/GenBank/DDBJ databases">
        <title>Micromonospora sp. nov. MS1-9, isolated from a root of Musa sp.</title>
        <authorList>
            <person name="Kuncharoen N."/>
            <person name="Kudo T."/>
            <person name="Ohkuma M."/>
            <person name="Yuki M."/>
            <person name="Tanasupawat S."/>
        </authorList>
    </citation>
    <scope>NUCLEOTIDE SEQUENCE [LARGE SCALE GENOMIC DNA]</scope>
    <source>
        <strain evidence="4 5">MS1-9</strain>
    </source>
</reference>
<accession>A0A3A9XQ24</accession>
<name>A0A3A9XQ24_9ACTN</name>
<keyword evidence="2 3" id="KW-0040">ANK repeat</keyword>
<keyword evidence="1" id="KW-0677">Repeat</keyword>
<dbReference type="Gene3D" id="1.25.40.20">
    <property type="entry name" value="Ankyrin repeat-containing domain"/>
    <property type="match status" value="1"/>
</dbReference>
<evidence type="ECO:0000256" key="3">
    <source>
        <dbReference type="PROSITE-ProRule" id="PRU00023"/>
    </source>
</evidence>
<comment type="caution">
    <text evidence="4">The sequence shown here is derived from an EMBL/GenBank/DDBJ whole genome shotgun (WGS) entry which is preliminary data.</text>
</comment>
<dbReference type="PROSITE" id="PS50088">
    <property type="entry name" value="ANK_REPEAT"/>
    <property type="match status" value="1"/>
</dbReference>
<evidence type="ECO:0000313" key="5">
    <source>
        <dbReference type="Proteomes" id="UP000275865"/>
    </source>
</evidence>
<dbReference type="AlphaFoldDB" id="A0A3A9XQ24"/>
<dbReference type="RefSeq" id="WP_120690699.1">
    <property type="nucleotide sequence ID" value="NZ_RAZT01000018.1"/>
</dbReference>
<dbReference type="PROSITE" id="PS50297">
    <property type="entry name" value="ANK_REP_REGION"/>
    <property type="match status" value="1"/>
</dbReference>
<organism evidence="4 5">
    <name type="scientific">Micromonospora musae</name>
    <dbReference type="NCBI Taxonomy" id="1894970"/>
    <lineage>
        <taxon>Bacteria</taxon>
        <taxon>Bacillati</taxon>
        <taxon>Actinomycetota</taxon>
        <taxon>Actinomycetes</taxon>
        <taxon>Micromonosporales</taxon>
        <taxon>Micromonosporaceae</taxon>
        <taxon>Micromonospora</taxon>
    </lineage>
</organism>
<feature type="repeat" description="ANK" evidence="3">
    <location>
        <begin position="480"/>
        <end position="513"/>
    </location>
</feature>
<dbReference type="SMART" id="SM00248">
    <property type="entry name" value="ANK"/>
    <property type="match status" value="2"/>
</dbReference>
<evidence type="ECO:0000256" key="1">
    <source>
        <dbReference type="ARBA" id="ARBA00022737"/>
    </source>
</evidence>
<evidence type="ECO:0000256" key="2">
    <source>
        <dbReference type="ARBA" id="ARBA00023043"/>
    </source>
</evidence>
<gene>
    <name evidence="4" type="ORF">D7044_28205</name>
</gene>
<dbReference type="Proteomes" id="UP000275865">
    <property type="component" value="Unassembled WGS sequence"/>
</dbReference>
<dbReference type="SUPFAM" id="SSF48403">
    <property type="entry name" value="Ankyrin repeat"/>
    <property type="match status" value="1"/>
</dbReference>
<evidence type="ECO:0000313" key="4">
    <source>
        <dbReference type="EMBL" id="RKN27281.1"/>
    </source>
</evidence>
<dbReference type="Pfam" id="PF12796">
    <property type="entry name" value="Ank_2"/>
    <property type="match status" value="1"/>
</dbReference>
<dbReference type="InterPro" id="IPR036770">
    <property type="entry name" value="Ankyrin_rpt-contain_sf"/>
</dbReference>
<dbReference type="PANTHER" id="PTHR24171">
    <property type="entry name" value="ANKYRIN REPEAT DOMAIN-CONTAINING PROTEIN 39-RELATED"/>
    <property type="match status" value="1"/>
</dbReference>
<protein>
    <submittedName>
        <fullName evidence="4">Ankyrin repeat domain-containing protein</fullName>
    </submittedName>
</protein>
<proteinExistence type="predicted"/>
<sequence length="552" mass="60407">MNQPTLAELPVWQRIRRYAVPPAMIEAAAAARADGDWRAGCAAGRIDVDLDLAEVRRAHGARQADLVEADLAALAPDLLRWHLPRVLGGRTSLATHHDWLLSTRAGRIGADDAILVLRAPKTVDGSQRLRLEVRAGAEANPGWPDLPPVFWSTEHVDGLRAAYGGTPQRLPGFEADGSVRPFEAYPTQVDEADPATRAEVFDRLIAAGDPVGAWSAAGVDLDTTPPEGRRRNYLATALIELALPVGLAAELTRLRERYDLDRLVIRHDEQPTAEVRHEPHRVTARLLDYDRQHYYSPVLAGPVYQRPADLELIRHGLLDPAELHPLVREVLFPATPAAPAHDRIDLRRDVPVRCRGEWHTLRHADGRLDPTSHPPEEVRREQLLGGLGGQVAGCLSAVAAWRGSTDHLPRPLKQLRREVLLRIQHGGTAALAALLDAGLDPRMGDGRGGTLLHHVRSLDDAALVGRLVDAGVPVDAQDRRKRTALHVAAGDGGTPEMVRALLEAGADPTVEDENGFGAVEVAGYKVEMHEEDDEEPPGPRLILQILEEWMEQ</sequence>